<dbReference type="AlphaFoldDB" id="A0A1N7L2I9"/>
<feature type="domain" description="MOSC" evidence="1">
    <location>
        <begin position="113"/>
        <end position="262"/>
    </location>
</feature>
<dbReference type="Proteomes" id="UP000185639">
    <property type="component" value="Unassembled WGS sequence"/>
</dbReference>
<name>A0A1N7L2I9_9GAMM</name>
<dbReference type="RefSeq" id="WP_076514758.1">
    <property type="nucleotide sequence ID" value="NZ_FTOH01000003.1"/>
</dbReference>
<dbReference type="OrthoDB" id="581532at2"/>
<dbReference type="GO" id="GO:0030151">
    <property type="term" value="F:molybdenum ion binding"/>
    <property type="evidence" value="ECO:0007669"/>
    <property type="project" value="InterPro"/>
</dbReference>
<accession>A0A1N7L2I9</accession>
<dbReference type="PANTHER" id="PTHR14237">
    <property type="entry name" value="MOLYBDOPTERIN COFACTOR SULFURASE MOSC"/>
    <property type="match status" value="1"/>
</dbReference>
<organism evidence="2 3">
    <name type="scientific">Thalassolituus maritimus</name>
    <dbReference type="NCBI Taxonomy" id="484498"/>
    <lineage>
        <taxon>Bacteria</taxon>
        <taxon>Pseudomonadati</taxon>
        <taxon>Pseudomonadota</taxon>
        <taxon>Gammaproteobacteria</taxon>
        <taxon>Oceanospirillales</taxon>
        <taxon>Oceanospirillaceae</taxon>
        <taxon>Thalassolituus</taxon>
    </lineage>
</organism>
<sequence length="264" mass="29018">MKISRLFIYPVKSCSGIEVNSLSFDRDGPVGDRRFVIASPAGDFITQREVPAMAHIQPEFNAGDLVLTYPGRSEIRVSTRSSAKPQRVRIWSDEITGVDCGNEVATWLSGILARSARLFMLPEQNPRRADTEYAPEDTAVGYADGFPLLVVTQESLDALSEAAELPVDVRRFRPNVVVEGAASAFVERGWTALNTDNGEQLTLVKPCERCVIPTRDPDTLERSPEVMSALKALCRLDGRIIFGQNALFTGKRLGVGETLFAQSE</sequence>
<dbReference type="SUPFAM" id="SSF141673">
    <property type="entry name" value="MOSC N-terminal domain-like"/>
    <property type="match status" value="1"/>
</dbReference>
<evidence type="ECO:0000313" key="3">
    <source>
        <dbReference type="Proteomes" id="UP000185639"/>
    </source>
</evidence>
<gene>
    <name evidence="2" type="ORF">SAMN05421686_103241</name>
</gene>
<evidence type="ECO:0000313" key="2">
    <source>
        <dbReference type="EMBL" id="SIS67966.1"/>
    </source>
</evidence>
<dbReference type="Pfam" id="PF03476">
    <property type="entry name" value="MOSC_N"/>
    <property type="match status" value="1"/>
</dbReference>
<dbReference type="InterPro" id="IPR005303">
    <property type="entry name" value="MOCOS_middle"/>
</dbReference>
<dbReference type="GO" id="GO:0003824">
    <property type="term" value="F:catalytic activity"/>
    <property type="evidence" value="ECO:0007669"/>
    <property type="project" value="InterPro"/>
</dbReference>
<dbReference type="STRING" id="484498.SAMN05421686_103241"/>
<dbReference type="GO" id="GO:0030170">
    <property type="term" value="F:pyridoxal phosphate binding"/>
    <property type="evidence" value="ECO:0007669"/>
    <property type="project" value="InterPro"/>
</dbReference>
<protein>
    <recommendedName>
        <fullName evidence="1">MOSC domain-containing protein</fullName>
    </recommendedName>
</protein>
<dbReference type="PANTHER" id="PTHR14237:SF19">
    <property type="entry name" value="MITOCHONDRIAL AMIDOXIME REDUCING COMPONENT 1"/>
    <property type="match status" value="1"/>
</dbReference>
<proteinExistence type="predicted"/>
<reference evidence="3" key="1">
    <citation type="submission" date="2017-01" db="EMBL/GenBank/DDBJ databases">
        <authorList>
            <person name="Varghese N."/>
            <person name="Submissions S."/>
        </authorList>
    </citation>
    <scope>NUCLEOTIDE SEQUENCE [LARGE SCALE GENOMIC DNA]</scope>
    <source>
        <strain evidence="3">DSM 24913</strain>
    </source>
</reference>
<dbReference type="InterPro" id="IPR005302">
    <property type="entry name" value="MoCF_Sase_C"/>
</dbReference>
<evidence type="ECO:0000259" key="1">
    <source>
        <dbReference type="PROSITE" id="PS51340"/>
    </source>
</evidence>
<dbReference type="Pfam" id="PF03473">
    <property type="entry name" value="MOSC"/>
    <property type="match status" value="1"/>
</dbReference>
<dbReference type="PROSITE" id="PS51340">
    <property type="entry name" value="MOSC"/>
    <property type="match status" value="1"/>
</dbReference>
<dbReference type="EMBL" id="FTOH01000003">
    <property type="protein sequence ID" value="SIS67966.1"/>
    <property type="molecule type" value="Genomic_DNA"/>
</dbReference>
<keyword evidence="3" id="KW-1185">Reference proteome</keyword>